<reference evidence="11" key="1">
    <citation type="journal article" date="2020" name="mSystems">
        <title>Genome- and Community-Level Interaction Insights into Carbon Utilization and Element Cycling Functions of Hydrothermarchaeota in Hydrothermal Sediment.</title>
        <authorList>
            <person name="Zhou Z."/>
            <person name="Liu Y."/>
            <person name="Xu W."/>
            <person name="Pan J."/>
            <person name="Luo Z.H."/>
            <person name="Li M."/>
        </authorList>
    </citation>
    <scope>NUCLEOTIDE SEQUENCE [LARGE SCALE GENOMIC DNA]</scope>
    <source>
        <strain evidence="11">SpSt-914</strain>
    </source>
</reference>
<evidence type="ECO:0000313" key="11">
    <source>
        <dbReference type="EMBL" id="HGD13838.1"/>
    </source>
</evidence>
<evidence type="ECO:0000256" key="7">
    <source>
        <dbReference type="HAMAP-Rule" id="MF_00083"/>
    </source>
</evidence>
<comment type="function">
    <text evidence="7">Hydrolyzes ribosome-free peptidyl-tRNAs (with 1 or more amino acids incorporated), which drop off the ribosome during protein synthesis, or as a result of ribosome stalling.</text>
</comment>
<comment type="caution">
    <text evidence="7">Lacks conserved residue(s) required for the propagation of feature annotation.</text>
</comment>
<feature type="site" description="Discriminates between blocked and unblocked aminoacyl-tRNA" evidence="7">
    <location>
        <position position="8"/>
    </location>
</feature>
<dbReference type="Gene3D" id="3.40.50.1470">
    <property type="entry name" value="Peptidyl-tRNA hydrolase"/>
    <property type="match status" value="1"/>
</dbReference>
<feature type="compositionally biased region" description="Polar residues" evidence="10">
    <location>
        <begin position="178"/>
        <end position="191"/>
    </location>
</feature>
<dbReference type="CDD" id="cd00462">
    <property type="entry name" value="PTH"/>
    <property type="match status" value="1"/>
</dbReference>
<feature type="binding site" evidence="7">
    <location>
        <position position="13"/>
    </location>
    <ligand>
        <name>tRNA</name>
        <dbReference type="ChEBI" id="CHEBI:17843"/>
    </ligand>
</feature>
<evidence type="ECO:0000256" key="2">
    <source>
        <dbReference type="ARBA" id="ARBA00022555"/>
    </source>
</evidence>
<evidence type="ECO:0000256" key="4">
    <source>
        <dbReference type="ARBA" id="ARBA00022884"/>
    </source>
</evidence>
<feature type="binding site" evidence="7">
    <location>
        <position position="62"/>
    </location>
    <ligand>
        <name>tRNA</name>
        <dbReference type="ChEBI" id="CHEBI:17843"/>
    </ligand>
</feature>
<sequence length="215" mass="23763">MTIFGLGNPGETYANTRHNIGFLVVDTIAQRLGIRFHHQAGMLTARAVLQARPLTLIKPLLFMNNSGIVVREHLSKNPDDFMVVVDDLTLPFGSLRLRPKGSDGGHKGLASIIYHLQTQDFPRLRIGIGSPKCSDATEYVLSTWTPTELKVLPEILNSAADACLCAFQEGLEKAMNRFNSPRTPVQPANQNESESMTSSLHSSLRGQNPWQTKQQ</sequence>
<dbReference type="InterPro" id="IPR001328">
    <property type="entry name" value="Pept_tRNA_hydro"/>
</dbReference>
<keyword evidence="4 7" id="KW-0694">RNA-binding</keyword>
<feature type="active site" description="Proton acceptor" evidence="7">
    <location>
        <position position="18"/>
    </location>
</feature>
<feature type="site" description="Stabilizes the basic form of H active site to accept a proton" evidence="7">
    <location>
        <position position="86"/>
    </location>
</feature>
<dbReference type="GO" id="GO:0000049">
    <property type="term" value="F:tRNA binding"/>
    <property type="evidence" value="ECO:0007669"/>
    <property type="project" value="UniProtKB-UniRule"/>
</dbReference>
<dbReference type="NCBIfam" id="TIGR00447">
    <property type="entry name" value="pth"/>
    <property type="match status" value="1"/>
</dbReference>
<organism evidence="11">
    <name type="scientific">candidate division WOR-3 bacterium</name>
    <dbReference type="NCBI Taxonomy" id="2052148"/>
    <lineage>
        <taxon>Bacteria</taxon>
        <taxon>Bacteria division WOR-3</taxon>
    </lineage>
</organism>
<evidence type="ECO:0000256" key="5">
    <source>
        <dbReference type="ARBA" id="ARBA00038063"/>
    </source>
</evidence>
<comment type="subunit">
    <text evidence="7">Monomer.</text>
</comment>
<feature type="compositionally biased region" description="Polar residues" evidence="10">
    <location>
        <begin position="205"/>
        <end position="215"/>
    </location>
</feature>
<dbReference type="AlphaFoldDB" id="A0A7V3PUW2"/>
<keyword evidence="7" id="KW-0963">Cytoplasm</keyword>
<evidence type="ECO:0000256" key="8">
    <source>
        <dbReference type="RuleBase" id="RU000673"/>
    </source>
</evidence>
<dbReference type="InterPro" id="IPR018171">
    <property type="entry name" value="Pept_tRNA_hydro_CS"/>
</dbReference>
<dbReference type="EC" id="3.1.1.29" evidence="1 7"/>
<dbReference type="FunFam" id="3.40.50.1470:FF:000001">
    <property type="entry name" value="Peptidyl-tRNA hydrolase"/>
    <property type="match status" value="1"/>
</dbReference>
<dbReference type="GO" id="GO:0004045">
    <property type="term" value="F:peptidyl-tRNA hydrolase activity"/>
    <property type="evidence" value="ECO:0007669"/>
    <property type="project" value="UniProtKB-UniRule"/>
</dbReference>
<accession>A0A7V3PUW2</accession>
<evidence type="ECO:0000256" key="1">
    <source>
        <dbReference type="ARBA" id="ARBA00013260"/>
    </source>
</evidence>
<dbReference type="HAMAP" id="MF_00083">
    <property type="entry name" value="Pept_tRNA_hydro_bact"/>
    <property type="match status" value="1"/>
</dbReference>
<keyword evidence="2 7" id="KW-0820">tRNA-binding</keyword>
<dbReference type="PANTHER" id="PTHR17224:SF1">
    <property type="entry name" value="PEPTIDYL-TRNA HYDROLASE"/>
    <property type="match status" value="1"/>
</dbReference>
<dbReference type="GO" id="GO:0006515">
    <property type="term" value="P:protein quality control for misfolded or incompletely synthesized proteins"/>
    <property type="evidence" value="ECO:0007669"/>
    <property type="project" value="UniProtKB-UniRule"/>
</dbReference>
<dbReference type="Pfam" id="PF01195">
    <property type="entry name" value="Pept_tRNA_hydro"/>
    <property type="match status" value="1"/>
</dbReference>
<feature type="binding site" evidence="7">
    <location>
        <position position="64"/>
    </location>
    <ligand>
        <name>tRNA</name>
        <dbReference type="ChEBI" id="CHEBI:17843"/>
    </ligand>
</feature>
<dbReference type="EMBL" id="DTMZ01000178">
    <property type="protein sequence ID" value="HGD13838.1"/>
    <property type="molecule type" value="Genomic_DNA"/>
</dbReference>
<comment type="similarity">
    <text evidence="5 7 9">Belongs to the PTH family.</text>
</comment>
<dbReference type="SUPFAM" id="SSF53178">
    <property type="entry name" value="Peptidyl-tRNA hydrolase-like"/>
    <property type="match status" value="1"/>
</dbReference>
<feature type="region of interest" description="Disordered" evidence="10">
    <location>
        <begin position="178"/>
        <end position="215"/>
    </location>
</feature>
<comment type="catalytic activity">
    <reaction evidence="7 8">
        <text>an N-acyl-L-alpha-aminoacyl-tRNA + H2O = an N-acyl-L-amino acid + a tRNA + H(+)</text>
        <dbReference type="Rhea" id="RHEA:54448"/>
        <dbReference type="Rhea" id="RHEA-COMP:10123"/>
        <dbReference type="Rhea" id="RHEA-COMP:13883"/>
        <dbReference type="ChEBI" id="CHEBI:15377"/>
        <dbReference type="ChEBI" id="CHEBI:15378"/>
        <dbReference type="ChEBI" id="CHEBI:59874"/>
        <dbReference type="ChEBI" id="CHEBI:78442"/>
        <dbReference type="ChEBI" id="CHEBI:138191"/>
        <dbReference type="EC" id="3.1.1.29"/>
    </reaction>
</comment>
<dbReference type="GO" id="GO:0005737">
    <property type="term" value="C:cytoplasm"/>
    <property type="evidence" value="ECO:0007669"/>
    <property type="project" value="UniProtKB-SubCell"/>
</dbReference>
<dbReference type="GO" id="GO:0072344">
    <property type="term" value="P:rescue of stalled ribosome"/>
    <property type="evidence" value="ECO:0007669"/>
    <property type="project" value="UniProtKB-UniRule"/>
</dbReference>
<comment type="subcellular location">
    <subcellularLocation>
        <location evidence="7">Cytoplasm</location>
    </subcellularLocation>
</comment>
<evidence type="ECO:0000256" key="6">
    <source>
        <dbReference type="ARBA" id="ARBA00050038"/>
    </source>
</evidence>
<comment type="function">
    <text evidence="7">Catalyzes the release of premature peptidyl moieties from peptidyl-tRNA molecules trapped in stalled 50S ribosomal subunits, and thus maintains levels of free tRNAs and 50S ribosomes.</text>
</comment>
<evidence type="ECO:0000256" key="9">
    <source>
        <dbReference type="RuleBase" id="RU004320"/>
    </source>
</evidence>
<dbReference type="PROSITE" id="PS01195">
    <property type="entry name" value="PEPT_TRNA_HYDROL_1"/>
    <property type="match status" value="1"/>
</dbReference>
<comment type="caution">
    <text evidence="11">The sequence shown here is derived from an EMBL/GenBank/DDBJ whole genome shotgun (WGS) entry which is preliminary data.</text>
</comment>
<proteinExistence type="inferred from homology"/>
<protein>
    <recommendedName>
        <fullName evidence="6 7">Peptidyl-tRNA hydrolase</fullName>
        <shortName evidence="7">Pth</shortName>
        <ecNumber evidence="1 7">3.1.1.29</ecNumber>
    </recommendedName>
</protein>
<gene>
    <name evidence="7" type="primary">pth</name>
    <name evidence="11" type="ORF">ENX16_07170</name>
</gene>
<evidence type="ECO:0000256" key="3">
    <source>
        <dbReference type="ARBA" id="ARBA00022801"/>
    </source>
</evidence>
<feature type="compositionally biased region" description="Low complexity" evidence="10">
    <location>
        <begin position="192"/>
        <end position="204"/>
    </location>
</feature>
<dbReference type="PANTHER" id="PTHR17224">
    <property type="entry name" value="PEPTIDYL-TRNA HYDROLASE"/>
    <property type="match status" value="1"/>
</dbReference>
<dbReference type="InterPro" id="IPR036416">
    <property type="entry name" value="Pept_tRNA_hydro_sf"/>
</dbReference>
<evidence type="ECO:0000256" key="10">
    <source>
        <dbReference type="SAM" id="MobiDB-lite"/>
    </source>
</evidence>
<keyword evidence="3 7" id="KW-0378">Hydrolase</keyword>
<name>A0A7V3PUW2_UNCW3</name>